<proteinExistence type="predicted"/>
<reference evidence="1 2" key="1">
    <citation type="submission" date="2016-08" db="EMBL/GenBank/DDBJ databases">
        <title>A Parts List for Fungal Cellulosomes Revealed by Comparative Genomics.</title>
        <authorList>
            <consortium name="DOE Joint Genome Institute"/>
            <person name="Haitjema C.H."/>
            <person name="Gilmore S.P."/>
            <person name="Henske J.K."/>
            <person name="Solomon K.V."/>
            <person name="De Groot R."/>
            <person name="Kuo A."/>
            <person name="Mondo S.J."/>
            <person name="Salamov A.A."/>
            <person name="Labutti K."/>
            <person name="Zhao Z."/>
            <person name="Chiniquy J."/>
            <person name="Barry K."/>
            <person name="Brewer H.M."/>
            <person name="Purvine S.O."/>
            <person name="Wright A.T."/>
            <person name="Boxma B."/>
            <person name="Van Alen T."/>
            <person name="Hackstein J.H."/>
            <person name="Baker S.E."/>
            <person name="Grigoriev I.V."/>
            <person name="O'Malley M.A."/>
        </authorList>
    </citation>
    <scope>NUCLEOTIDE SEQUENCE [LARGE SCALE GENOMIC DNA]</scope>
    <source>
        <strain evidence="1 2">S4</strain>
    </source>
</reference>
<accession>A0A1Y1WQ96</accession>
<evidence type="ECO:0000313" key="2">
    <source>
        <dbReference type="Proteomes" id="UP000193944"/>
    </source>
</evidence>
<evidence type="ECO:0000313" key="1">
    <source>
        <dbReference type="EMBL" id="ORX75436.1"/>
    </source>
</evidence>
<dbReference type="AlphaFoldDB" id="A0A1Y1WQ96"/>
<dbReference type="Proteomes" id="UP000193944">
    <property type="component" value="Unassembled WGS sequence"/>
</dbReference>
<name>A0A1Y1WQ96_9FUNG</name>
<gene>
    <name evidence="1" type="ORF">BCR32DRAFT_296910</name>
</gene>
<keyword evidence="2" id="KW-1185">Reference proteome</keyword>
<organism evidence="1 2">
    <name type="scientific">Anaeromyces robustus</name>
    <dbReference type="NCBI Taxonomy" id="1754192"/>
    <lineage>
        <taxon>Eukaryota</taxon>
        <taxon>Fungi</taxon>
        <taxon>Fungi incertae sedis</taxon>
        <taxon>Chytridiomycota</taxon>
        <taxon>Chytridiomycota incertae sedis</taxon>
        <taxon>Neocallimastigomycetes</taxon>
        <taxon>Neocallimastigales</taxon>
        <taxon>Neocallimastigaceae</taxon>
        <taxon>Anaeromyces</taxon>
    </lineage>
</organism>
<dbReference type="OrthoDB" id="2143434at2759"/>
<reference evidence="1 2" key="2">
    <citation type="submission" date="2016-08" db="EMBL/GenBank/DDBJ databases">
        <title>Pervasive Adenine N6-methylation of Active Genes in Fungi.</title>
        <authorList>
            <consortium name="DOE Joint Genome Institute"/>
            <person name="Mondo S.J."/>
            <person name="Dannebaum R.O."/>
            <person name="Kuo R.C."/>
            <person name="Labutti K."/>
            <person name="Haridas S."/>
            <person name="Kuo A."/>
            <person name="Salamov A."/>
            <person name="Ahrendt S.R."/>
            <person name="Lipzen A."/>
            <person name="Sullivan W."/>
            <person name="Andreopoulos W.B."/>
            <person name="Clum A."/>
            <person name="Lindquist E."/>
            <person name="Daum C."/>
            <person name="Ramamoorthy G.K."/>
            <person name="Gryganskyi A."/>
            <person name="Culley D."/>
            <person name="Magnuson J.K."/>
            <person name="James T.Y."/>
            <person name="O'Malley M.A."/>
            <person name="Stajich J.E."/>
            <person name="Spatafora J.W."/>
            <person name="Visel A."/>
            <person name="Grigoriev I.V."/>
        </authorList>
    </citation>
    <scope>NUCLEOTIDE SEQUENCE [LARGE SCALE GENOMIC DNA]</scope>
    <source>
        <strain evidence="1 2">S4</strain>
    </source>
</reference>
<evidence type="ECO:0008006" key="3">
    <source>
        <dbReference type="Google" id="ProtNLM"/>
    </source>
</evidence>
<protein>
    <recommendedName>
        <fullName evidence="3">AAA-ATPase-like domain-containing protein</fullName>
    </recommendedName>
</protein>
<dbReference type="EMBL" id="MCFG01000357">
    <property type="protein sequence ID" value="ORX75436.1"/>
    <property type="molecule type" value="Genomic_DNA"/>
</dbReference>
<sequence>MEIVEIFKDIENNTGRKIVLIIDEYDYVLRKSNIYNNIKQDDYLYFLQFLNVLIKDNSYLALVYMTEQNDTYRNNNELLNDRENEMNFNNIKNRYDGYKLTDGENNYNVYTPWSIIKAIELKVLKIIWNNSSTTESITPYIEMNFYGLKEDILRLVKENKKIKINKVARLIEEYHDNVDSMEYNNENSFKYTIKDAFYVADQYYNCYEEYSSAYVPINSNSNYPALIIELKYGKSPETAIKQIKKMKILSKIKSL</sequence>
<comment type="caution">
    <text evidence="1">The sequence shown here is derived from an EMBL/GenBank/DDBJ whole genome shotgun (WGS) entry which is preliminary data.</text>
</comment>